<keyword evidence="3" id="KW-1185">Reference proteome</keyword>
<dbReference type="OMA" id="CPRLPIM"/>
<dbReference type="EMBL" id="CM003610">
    <property type="protein sequence ID" value="KYP61528.1"/>
    <property type="molecule type" value="Genomic_DNA"/>
</dbReference>
<gene>
    <name evidence="2" type="ORF">KK1_016023</name>
</gene>
<organism evidence="2 3">
    <name type="scientific">Cajanus cajan</name>
    <name type="common">Pigeon pea</name>
    <name type="synonym">Cajanus indicus</name>
    <dbReference type="NCBI Taxonomy" id="3821"/>
    <lineage>
        <taxon>Eukaryota</taxon>
        <taxon>Viridiplantae</taxon>
        <taxon>Streptophyta</taxon>
        <taxon>Embryophyta</taxon>
        <taxon>Tracheophyta</taxon>
        <taxon>Spermatophyta</taxon>
        <taxon>Magnoliopsida</taxon>
        <taxon>eudicotyledons</taxon>
        <taxon>Gunneridae</taxon>
        <taxon>Pentapetalae</taxon>
        <taxon>rosids</taxon>
        <taxon>fabids</taxon>
        <taxon>Fabales</taxon>
        <taxon>Fabaceae</taxon>
        <taxon>Papilionoideae</taxon>
        <taxon>50 kb inversion clade</taxon>
        <taxon>NPAAA clade</taxon>
        <taxon>indigoferoid/millettioid clade</taxon>
        <taxon>Phaseoleae</taxon>
        <taxon>Cajanus</taxon>
    </lineage>
</organism>
<dbReference type="Gramene" id="C.cajan_15573.t">
    <property type="protein sequence ID" value="C.cajan_15573.t.cds1"/>
    <property type="gene ID" value="C.cajan_15573"/>
</dbReference>
<reference evidence="2 3" key="1">
    <citation type="journal article" date="2012" name="Nat. Biotechnol.">
        <title>Draft genome sequence of pigeonpea (Cajanus cajan), an orphan legume crop of resource-poor farmers.</title>
        <authorList>
            <person name="Varshney R.K."/>
            <person name="Chen W."/>
            <person name="Li Y."/>
            <person name="Bharti A.K."/>
            <person name="Saxena R.K."/>
            <person name="Schlueter J.A."/>
            <person name="Donoghue M.T."/>
            <person name="Azam S."/>
            <person name="Fan G."/>
            <person name="Whaley A.M."/>
            <person name="Farmer A.D."/>
            <person name="Sheridan J."/>
            <person name="Iwata A."/>
            <person name="Tuteja R."/>
            <person name="Penmetsa R.V."/>
            <person name="Wu W."/>
            <person name="Upadhyaya H.D."/>
            <person name="Yang S.P."/>
            <person name="Shah T."/>
            <person name="Saxena K.B."/>
            <person name="Michael T."/>
            <person name="McCombie W.R."/>
            <person name="Yang B."/>
            <person name="Zhang G."/>
            <person name="Yang H."/>
            <person name="Wang J."/>
            <person name="Spillane C."/>
            <person name="Cook D.R."/>
            <person name="May G.D."/>
            <person name="Xu X."/>
            <person name="Jackson S.A."/>
        </authorList>
    </citation>
    <scope>NUCLEOTIDE SEQUENCE [LARGE SCALE GENOMIC DNA]</scope>
    <source>
        <strain evidence="3">cv. Asha</strain>
    </source>
</reference>
<proteinExistence type="predicted"/>
<feature type="region of interest" description="Disordered" evidence="1">
    <location>
        <begin position="1"/>
        <end position="24"/>
    </location>
</feature>
<dbReference type="Proteomes" id="UP000075243">
    <property type="component" value="Chromosome 8"/>
</dbReference>
<name>A0A151T3B6_CAJCA</name>
<protein>
    <submittedName>
        <fullName evidence="2">Uncharacterized protein</fullName>
    </submittedName>
</protein>
<evidence type="ECO:0000313" key="3">
    <source>
        <dbReference type="Proteomes" id="UP000075243"/>
    </source>
</evidence>
<accession>A0A151T3B6</accession>
<dbReference type="AlphaFoldDB" id="A0A151T3B6"/>
<evidence type="ECO:0000313" key="2">
    <source>
        <dbReference type="EMBL" id="KYP61528.1"/>
    </source>
</evidence>
<evidence type="ECO:0000256" key="1">
    <source>
        <dbReference type="SAM" id="MobiDB-lite"/>
    </source>
</evidence>
<sequence length="177" mass="19662">MVPSPSLSTPPIMRRHSAREHSSPRLRMTVFSSSALMEPLPSMSKTAKASFRFSRTSSESTPLVLSSMNSWRLMQPSPSPSTSRIIFSSSCSVPGCPRLPIMDPSSDAEIFPSPFTSNFLNTSSSSPARRVRDRTESDVDREGAAERFASLLRLKRDLKPIVVEYRSVSLFLIVELH</sequence>